<evidence type="ECO:0000259" key="4">
    <source>
        <dbReference type="PROSITE" id="PS50983"/>
    </source>
</evidence>
<protein>
    <submittedName>
        <fullName evidence="5">Substrate-binding protein</fullName>
    </submittedName>
</protein>
<sequence length="195" mass="21366">MSKKESLTLMALILCFTLFLTGCGSTTPKANMPAGETPTTLTTYPLTINDDSGGSVTLAAQPKRIISLVPSATETLFALGSGDTVVSVTKWDNYPVGVQKEVEYVFEDGIRPNSEQILELEPDLIVMGLMDNQKDIEAIRNLKIPVVTINPQTLAETYQTIEMFGKLTDTQEQAHQIVSGMKEKEQVIVEKIKTI</sequence>
<dbReference type="Pfam" id="PF01497">
    <property type="entry name" value="Peripla_BP_2"/>
    <property type="match status" value="1"/>
</dbReference>
<evidence type="ECO:0000256" key="2">
    <source>
        <dbReference type="ARBA" id="ARBA00022729"/>
    </source>
</evidence>
<comment type="similarity">
    <text evidence="1">Belongs to the bacterial solute-binding protein 8 family.</text>
</comment>
<dbReference type="RefSeq" id="WP_073033510.1">
    <property type="nucleotide sequence ID" value="NZ_FQXJ01000041.1"/>
</dbReference>
<dbReference type="Proteomes" id="UP000183954">
    <property type="component" value="Unassembled WGS sequence"/>
</dbReference>
<dbReference type="PROSITE" id="PS51257">
    <property type="entry name" value="PROKAR_LIPOPROTEIN"/>
    <property type="match status" value="1"/>
</dbReference>
<evidence type="ECO:0000256" key="1">
    <source>
        <dbReference type="ARBA" id="ARBA00008814"/>
    </source>
</evidence>
<dbReference type="Gene3D" id="3.40.50.1980">
    <property type="entry name" value="Nitrogenase molybdenum iron protein domain"/>
    <property type="match status" value="1"/>
</dbReference>
<dbReference type="InterPro" id="IPR054828">
    <property type="entry name" value="Vit_B12_bind_prot"/>
</dbReference>
<dbReference type="PANTHER" id="PTHR30535">
    <property type="entry name" value="VITAMIN B12-BINDING PROTEIN"/>
    <property type="match status" value="1"/>
</dbReference>
<dbReference type="InterPro" id="IPR050902">
    <property type="entry name" value="ABC_Transporter_SBP"/>
</dbReference>
<accession>A0A1M6H1T7</accession>
<dbReference type="PANTHER" id="PTHR30535:SF34">
    <property type="entry name" value="MOLYBDATE-BINDING PROTEIN MOLA"/>
    <property type="match status" value="1"/>
</dbReference>
<evidence type="ECO:0000256" key="3">
    <source>
        <dbReference type="SAM" id="SignalP"/>
    </source>
</evidence>
<gene>
    <name evidence="5" type="ORF">SAMN02746098_05269</name>
</gene>
<feature type="domain" description="Fe/B12 periplasmic-binding" evidence="4">
    <location>
        <begin position="64"/>
        <end position="195"/>
    </location>
</feature>
<evidence type="ECO:0000313" key="5">
    <source>
        <dbReference type="EMBL" id="SHJ16193.1"/>
    </source>
</evidence>
<dbReference type="EMBL" id="FQXJ01000041">
    <property type="protein sequence ID" value="SHJ16193.1"/>
    <property type="molecule type" value="Genomic_DNA"/>
</dbReference>
<dbReference type="NCBIfam" id="NF038402">
    <property type="entry name" value="TroA_like"/>
    <property type="match status" value="1"/>
</dbReference>
<dbReference type="OrthoDB" id="9816357at2"/>
<dbReference type="PROSITE" id="PS50983">
    <property type="entry name" value="FE_B12_PBP"/>
    <property type="match status" value="1"/>
</dbReference>
<dbReference type="AlphaFoldDB" id="A0A1M6H1T7"/>
<evidence type="ECO:0000313" key="6">
    <source>
        <dbReference type="Proteomes" id="UP000183954"/>
    </source>
</evidence>
<dbReference type="InterPro" id="IPR002491">
    <property type="entry name" value="ABC_transptr_periplasmic_BD"/>
</dbReference>
<dbReference type="STRING" id="1121420.SAMN02746098_05269"/>
<reference evidence="6" key="1">
    <citation type="submission" date="2016-11" db="EMBL/GenBank/DDBJ databases">
        <authorList>
            <person name="Varghese N."/>
            <person name="Submissions S."/>
        </authorList>
    </citation>
    <scope>NUCLEOTIDE SEQUENCE [LARGE SCALE GENOMIC DNA]</scope>
    <source>
        <strain evidence="6">DSM 15449</strain>
    </source>
</reference>
<feature type="chain" id="PRO_5038442287" evidence="3">
    <location>
        <begin position="23"/>
        <end position="195"/>
    </location>
</feature>
<keyword evidence="2 3" id="KW-0732">Signal</keyword>
<feature type="signal peptide" evidence="3">
    <location>
        <begin position="1"/>
        <end position="22"/>
    </location>
</feature>
<dbReference type="SUPFAM" id="SSF53807">
    <property type="entry name" value="Helical backbone' metal receptor"/>
    <property type="match status" value="1"/>
</dbReference>
<name>A0A1M6H1T7_9FIRM</name>
<dbReference type="GO" id="GO:0071281">
    <property type="term" value="P:cellular response to iron ion"/>
    <property type="evidence" value="ECO:0007669"/>
    <property type="project" value="TreeGrafter"/>
</dbReference>
<proteinExistence type="inferred from homology"/>
<keyword evidence="6" id="KW-1185">Reference proteome</keyword>
<organism evidence="5 6">
    <name type="scientific">Desulfosporosinus lacus DSM 15449</name>
    <dbReference type="NCBI Taxonomy" id="1121420"/>
    <lineage>
        <taxon>Bacteria</taxon>
        <taxon>Bacillati</taxon>
        <taxon>Bacillota</taxon>
        <taxon>Clostridia</taxon>
        <taxon>Eubacteriales</taxon>
        <taxon>Desulfitobacteriaceae</taxon>
        <taxon>Desulfosporosinus</taxon>
    </lineage>
</organism>